<accession>A0A892ZI94</accession>
<dbReference type="AlphaFoldDB" id="A0A892ZI94"/>
<evidence type="ECO:0000256" key="1">
    <source>
        <dbReference type="ARBA" id="ARBA00023121"/>
    </source>
</evidence>
<dbReference type="PANTHER" id="PTHR23310:SF62">
    <property type="entry name" value="ACYL-COA BINDING PROTEIN 1, ISOFORM A"/>
    <property type="match status" value="1"/>
</dbReference>
<dbReference type="PANTHER" id="PTHR23310">
    <property type="entry name" value="ACYL-COA-BINDING PROTEIN, ACBP"/>
    <property type="match status" value="1"/>
</dbReference>
<reference evidence="3" key="1">
    <citation type="submission" date="2021-02" db="EMBL/GenBank/DDBJ databases">
        <title>Neisseriaceae sp. 26B isolated from the cloaca of a Common Toad-headed Turtle (Mesoclemmys nasuta).</title>
        <authorList>
            <person name="Spergser J."/>
            <person name="Busse H.-J."/>
        </authorList>
    </citation>
    <scope>NUCLEOTIDE SEQUENCE</scope>
    <source>
        <strain evidence="3">26B</strain>
    </source>
</reference>
<keyword evidence="1" id="KW-0446">Lipid-binding</keyword>
<protein>
    <submittedName>
        <fullName evidence="3">Acyl-CoA-binding protein</fullName>
    </submittedName>
</protein>
<dbReference type="InterPro" id="IPR000582">
    <property type="entry name" value="Acyl-CoA-binding_protein"/>
</dbReference>
<dbReference type="GO" id="GO:0000062">
    <property type="term" value="F:fatty-acyl-CoA binding"/>
    <property type="evidence" value="ECO:0007669"/>
    <property type="project" value="InterPro"/>
</dbReference>
<keyword evidence="4" id="KW-1185">Reference proteome</keyword>
<dbReference type="PROSITE" id="PS51228">
    <property type="entry name" value="ACB_2"/>
    <property type="match status" value="1"/>
</dbReference>
<dbReference type="Gene3D" id="1.20.80.10">
    <property type="match status" value="1"/>
</dbReference>
<sequence>MSDLKQQFAQAQTDVTSLAERPDNATLLKLYAFYKQATDGDVGGDKPGMFDLVAKKKYEAWEKIKGLSADDAMKGYIAEVERLLNED</sequence>
<dbReference type="KEGG" id="ptes:JQU52_01680"/>
<dbReference type="EMBL" id="CP069798">
    <property type="protein sequence ID" value="QRQ82168.1"/>
    <property type="molecule type" value="Genomic_DNA"/>
</dbReference>
<dbReference type="SUPFAM" id="SSF47027">
    <property type="entry name" value="Acyl-CoA binding protein"/>
    <property type="match status" value="1"/>
</dbReference>
<dbReference type="GO" id="GO:0006631">
    <property type="term" value="P:fatty acid metabolic process"/>
    <property type="evidence" value="ECO:0007669"/>
    <property type="project" value="TreeGrafter"/>
</dbReference>
<dbReference type="Proteomes" id="UP000653156">
    <property type="component" value="Chromosome"/>
</dbReference>
<evidence type="ECO:0000313" key="4">
    <source>
        <dbReference type="Proteomes" id="UP000653156"/>
    </source>
</evidence>
<proteinExistence type="predicted"/>
<dbReference type="PRINTS" id="PR00689">
    <property type="entry name" value="ACOABINDINGP"/>
</dbReference>
<dbReference type="InterPro" id="IPR035984">
    <property type="entry name" value="Acyl-CoA-binding_sf"/>
</dbReference>
<dbReference type="RefSeq" id="WP_230339462.1">
    <property type="nucleotide sequence ID" value="NZ_CP069798.1"/>
</dbReference>
<gene>
    <name evidence="3" type="ORF">JQU52_01680</name>
</gene>
<evidence type="ECO:0000259" key="2">
    <source>
        <dbReference type="PROSITE" id="PS51228"/>
    </source>
</evidence>
<name>A0A892ZI94_9NEIS</name>
<dbReference type="Pfam" id="PF00887">
    <property type="entry name" value="ACBP"/>
    <property type="match status" value="1"/>
</dbReference>
<feature type="domain" description="ACB" evidence="2">
    <location>
        <begin position="4"/>
        <end position="87"/>
    </location>
</feature>
<organism evidence="3 4">
    <name type="scientific">Paralysiella testudinis</name>
    <dbReference type="NCBI Taxonomy" id="2809020"/>
    <lineage>
        <taxon>Bacteria</taxon>
        <taxon>Pseudomonadati</taxon>
        <taxon>Pseudomonadota</taxon>
        <taxon>Betaproteobacteria</taxon>
        <taxon>Neisseriales</taxon>
        <taxon>Neisseriaceae</taxon>
        <taxon>Paralysiella</taxon>
    </lineage>
</organism>
<evidence type="ECO:0000313" key="3">
    <source>
        <dbReference type="EMBL" id="QRQ82168.1"/>
    </source>
</evidence>
<dbReference type="InterPro" id="IPR014352">
    <property type="entry name" value="FERM/acyl-CoA-bd_prot_sf"/>
</dbReference>